<dbReference type="InterPro" id="IPR005282">
    <property type="entry name" value="LC_transporter"/>
</dbReference>
<reference evidence="12 13" key="1">
    <citation type="journal article" date="2019" name="PLoS ONE">
        <title>Comparative genome analysis indicates high evolutionary potential of pathogenicity genes in Colletotrichum tanaceti.</title>
        <authorList>
            <person name="Lelwala R.V."/>
            <person name="Korhonen P.K."/>
            <person name="Young N.D."/>
            <person name="Scott J.B."/>
            <person name="Ades P.A."/>
            <person name="Gasser R.B."/>
            <person name="Taylor P.W.J."/>
        </authorList>
    </citation>
    <scope>NUCLEOTIDE SEQUENCE [LARGE SCALE GENOMIC DNA]</scope>
    <source>
        <strain evidence="12">BRIP57314</strain>
    </source>
</reference>
<dbReference type="PANTHER" id="PTHR13131">
    <property type="entry name" value="CYSTINOSIN"/>
    <property type="match status" value="1"/>
</dbReference>
<dbReference type="GO" id="GO:0015184">
    <property type="term" value="F:L-cystine transmembrane transporter activity"/>
    <property type="evidence" value="ECO:0007669"/>
    <property type="project" value="TreeGrafter"/>
</dbReference>
<keyword evidence="8 11" id="KW-0472">Membrane</keyword>
<dbReference type="OrthoDB" id="75720at2759"/>
<evidence type="ECO:0000256" key="3">
    <source>
        <dbReference type="ARBA" id="ARBA00022448"/>
    </source>
</evidence>
<dbReference type="GO" id="GO:0015293">
    <property type="term" value="F:symporter activity"/>
    <property type="evidence" value="ECO:0007669"/>
    <property type="project" value="UniProtKB-KW"/>
</dbReference>
<dbReference type="Pfam" id="PF04193">
    <property type="entry name" value="PQ-loop"/>
    <property type="match status" value="2"/>
</dbReference>
<evidence type="ECO:0000256" key="4">
    <source>
        <dbReference type="ARBA" id="ARBA00022692"/>
    </source>
</evidence>
<keyword evidence="3" id="KW-0813">Transport</keyword>
<name>A0A4U6XLD7_9PEZI</name>
<dbReference type="GO" id="GO:0000324">
    <property type="term" value="C:fungal-type vacuole"/>
    <property type="evidence" value="ECO:0007669"/>
    <property type="project" value="TreeGrafter"/>
</dbReference>
<feature type="transmembrane region" description="Helical" evidence="11">
    <location>
        <begin position="131"/>
        <end position="150"/>
    </location>
</feature>
<feature type="transmembrane region" description="Helical" evidence="11">
    <location>
        <begin position="90"/>
        <end position="111"/>
    </location>
</feature>
<keyword evidence="5" id="KW-0677">Repeat</keyword>
<dbReference type="Gene3D" id="1.20.1280.290">
    <property type="match status" value="1"/>
</dbReference>
<evidence type="ECO:0000313" key="12">
    <source>
        <dbReference type="EMBL" id="TKW56443.1"/>
    </source>
</evidence>
<evidence type="ECO:0000256" key="6">
    <source>
        <dbReference type="ARBA" id="ARBA00022847"/>
    </source>
</evidence>
<protein>
    <submittedName>
        <fullName evidence="12">Cystinosin-like protein</fullName>
    </submittedName>
</protein>
<comment type="caution">
    <text evidence="12">The sequence shown here is derived from an EMBL/GenBank/DDBJ whole genome shotgun (WGS) entry which is preliminary data.</text>
</comment>
<proteinExistence type="inferred from homology"/>
<keyword evidence="7 11" id="KW-1133">Transmembrane helix</keyword>
<gene>
    <name evidence="12" type="ORF">CTA1_11054</name>
</gene>
<dbReference type="PANTHER" id="PTHR13131:SF5">
    <property type="entry name" value="CYSTINOSIN"/>
    <property type="match status" value="1"/>
</dbReference>
<evidence type="ECO:0000256" key="2">
    <source>
        <dbReference type="ARBA" id="ARBA00006855"/>
    </source>
</evidence>
<comment type="catalytic activity">
    <reaction evidence="10">
        <text>L-cystine(out) + H(+)(out) = L-cystine(in) + H(+)(in)</text>
        <dbReference type="Rhea" id="RHEA:66172"/>
        <dbReference type="ChEBI" id="CHEBI:15378"/>
        <dbReference type="ChEBI" id="CHEBI:35491"/>
    </reaction>
    <physiologicalReaction direction="left-to-right" evidence="10">
        <dbReference type="Rhea" id="RHEA:66173"/>
    </physiologicalReaction>
</comment>
<evidence type="ECO:0000256" key="7">
    <source>
        <dbReference type="ARBA" id="ARBA00022989"/>
    </source>
</evidence>
<feature type="transmembrane region" description="Helical" evidence="11">
    <location>
        <begin position="209"/>
        <end position="229"/>
    </location>
</feature>
<dbReference type="Proteomes" id="UP000310108">
    <property type="component" value="Unassembled WGS sequence"/>
</dbReference>
<comment type="subcellular location">
    <subcellularLocation>
        <location evidence="1">Lysosome membrane</location>
        <topology evidence="1">Multi-pass membrane protein</topology>
    </subcellularLocation>
</comment>
<dbReference type="SMART" id="SM00679">
    <property type="entry name" value="CTNS"/>
    <property type="match status" value="2"/>
</dbReference>
<comment type="similarity">
    <text evidence="2">Belongs to the cystinosin family.</text>
</comment>
<keyword evidence="6" id="KW-0769">Symport</keyword>
<sequence>MSQSVSGASHLMHLRPSYLASFLHASIRTRNPFPVHTNQNPYRLAVLTKGVRERDRNQQRIIRQSPRQSLVTNARATSPDECFRNMAIELLPFLSAVFGWIYFLCWSGSFYPQPLLNFYRKTTAGTTVDFPLINCLGFLAYFVSNAAFYYSPLVRSQYAARNHGLTPTVAFNDITFAAHALLLSCITTSQYIPKLWGFAPAHGTRPSRFISGIAAGCVVGVIVIGFVVAAAPGDGDPRTSWCALDVVYAVSYVKLIITLIKYTPQVVTNYRNKSTKGWSIWQILLDFSGGLLSVSQQAIDSYMQRDWSGITGNPVKFALGNVSMVYDVVFMTQHYILYRGSDGKADERDSLLRGDDEEHQRLD</sequence>
<dbReference type="FunFam" id="1.20.1280.290:FF:000016">
    <property type="entry name" value="Cystinosin homolog"/>
    <property type="match status" value="1"/>
</dbReference>
<dbReference type="AlphaFoldDB" id="A0A4U6XLD7"/>
<keyword evidence="4 11" id="KW-0812">Transmembrane</keyword>
<evidence type="ECO:0000256" key="1">
    <source>
        <dbReference type="ARBA" id="ARBA00004155"/>
    </source>
</evidence>
<organism evidence="12 13">
    <name type="scientific">Colletotrichum tanaceti</name>
    <dbReference type="NCBI Taxonomy" id="1306861"/>
    <lineage>
        <taxon>Eukaryota</taxon>
        <taxon>Fungi</taxon>
        <taxon>Dikarya</taxon>
        <taxon>Ascomycota</taxon>
        <taxon>Pezizomycotina</taxon>
        <taxon>Sordariomycetes</taxon>
        <taxon>Hypocreomycetidae</taxon>
        <taxon>Glomerellales</taxon>
        <taxon>Glomerellaceae</taxon>
        <taxon>Colletotrichum</taxon>
        <taxon>Colletotrichum destructivum species complex</taxon>
    </lineage>
</organism>
<evidence type="ECO:0000256" key="10">
    <source>
        <dbReference type="ARBA" id="ARBA00048473"/>
    </source>
</evidence>
<evidence type="ECO:0000313" key="13">
    <source>
        <dbReference type="Proteomes" id="UP000310108"/>
    </source>
</evidence>
<evidence type="ECO:0000256" key="8">
    <source>
        <dbReference type="ARBA" id="ARBA00023136"/>
    </source>
</evidence>
<keyword evidence="13" id="KW-1185">Reference proteome</keyword>
<feature type="transmembrane region" description="Helical" evidence="11">
    <location>
        <begin position="241"/>
        <end position="260"/>
    </location>
</feature>
<dbReference type="STRING" id="1306861.A0A4U6XLD7"/>
<keyword evidence="9" id="KW-0458">Lysosome</keyword>
<dbReference type="GO" id="GO:0005774">
    <property type="term" value="C:vacuolar membrane"/>
    <property type="evidence" value="ECO:0007669"/>
    <property type="project" value="TreeGrafter"/>
</dbReference>
<dbReference type="InterPro" id="IPR006603">
    <property type="entry name" value="PQ-loop_rpt"/>
</dbReference>
<evidence type="ECO:0000256" key="5">
    <source>
        <dbReference type="ARBA" id="ARBA00022737"/>
    </source>
</evidence>
<accession>A0A4U6XLD7</accession>
<evidence type="ECO:0000256" key="11">
    <source>
        <dbReference type="SAM" id="Phobius"/>
    </source>
</evidence>
<evidence type="ECO:0000256" key="9">
    <source>
        <dbReference type="ARBA" id="ARBA00023228"/>
    </source>
</evidence>
<dbReference type="EMBL" id="PJEX01000068">
    <property type="protein sequence ID" value="TKW56443.1"/>
    <property type="molecule type" value="Genomic_DNA"/>
</dbReference>